<reference evidence="2 3" key="1">
    <citation type="submission" date="2022-01" db="EMBL/GenBank/DDBJ databases">
        <title>A chromosomal length assembly of Cordylochernes scorpioides.</title>
        <authorList>
            <person name="Zeh D."/>
            <person name="Zeh J."/>
        </authorList>
    </citation>
    <scope>NUCLEOTIDE SEQUENCE [LARGE SCALE GENOMIC DNA]</scope>
    <source>
        <strain evidence="2">IN4F17</strain>
        <tissue evidence="2">Whole Body</tissue>
    </source>
</reference>
<feature type="compositionally biased region" description="Polar residues" evidence="1">
    <location>
        <begin position="206"/>
        <end position="220"/>
    </location>
</feature>
<proteinExistence type="predicted"/>
<evidence type="ECO:0000256" key="1">
    <source>
        <dbReference type="SAM" id="MobiDB-lite"/>
    </source>
</evidence>
<protein>
    <submittedName>
        <fullName evidence="2">Uncharacterized protein</fullName>
    </submittedName>
</protein>
<evidence type="ECO:0000313" key="2">
    <source>
        <dbReference type="EMBL" id="UYV80786.1"/>
    </source>
</evidence>
<dbReference type="Proteomes" id="UP001235939">
    <property type="component" value="Chromosome 19"/>
</dbReference>
<organism evidence="2 3">
    <name type="scientific">Cordylochernes scorpioides</name>
    <dbReference type="NCBI Taxonomy" id="51811"/>
    <lineage>
        <taxon>Eukaryota</taxon>
        <taxon>Metazoa</taxon>
        <taxon>Ecdysozoa</taxon>
        <taxon>Arthropoda</taxon>
        <taxon>Chelicerata</taxon>
        <taxon>Arachnida</taxon>
        <taxon>Pseudoscorpiones</taxon>
        <taxon>Cheliferoidea</taxon>
        <taxon>Chernetidae</taxon>
        <taxon>Cordylochernes</taxon>
    </lineage>
</organism>
<evidence type="ECO:0000313" key="3">
    <source>
        <dbReference type="Proteomes" id="UP001235939"/>
    </source>
</evidence>
<keyword evidence="3" id="KW-1185">Reference proteome</keyword>
<sequence>MSKITHHRGLQVFRSPDLLAASQWVGARVGDLIGHGSPYLRVTRAALADKAALSRYTSRLLEENCRGSYRVNGIGEAIVLRGTTTSFQQLTTRTARRMLECPRLAAIPITQLLGWWLPHVSIPISISWSSLRRCAFSEHNADVAVRLALHALPHPAHPASARESCIACGSGDLSLAHRYWSCWRIRPVIVEAFTTIQQPLTCRPGSSSMAWRTTPWPSSRMQRRPGREEKAVPIFGTLLDQKMEREEALERLKKKRTILRTSLSKYGKIIEEYDVHKECDHEELLGQLSDVYEELRRVDGEIDKLHQLWGIETFKDYVPQEEPECYSSPRDDEG</sequence>
<feature type="region of interest" description="Disordered" evidence="1">
    <location>
        <begin position="206"/>
        <end position="227"/>
    </location>
</feature>
<name>A0ABY6LHX9_9ARAC</name>
<dbReference type="EMBL" id="CP092881">
    <property type="protein sequence ID" value="UYV80786.1"/>
    <property type="molecule type" value="Genomic_DNA"/>
</dbReference>
<accession>A0ABY6LHX9</accession>
<gene>
    <name evidence="2" type="ORF">LAZ67_19001735</name>
</gene>